<name>A0A433QJV0_9FUNG</name>
<evidence type="ECO:0000256" key="1">
    <source>
        <dbReference type="SAM" id="MobiDB-lite"/>
    </source>
</evidence>
<sequence>MCPWRFFGLGVATGARFCRVDRLKANGTLSLSPSPSSTSSGITRIKLATYSARSAMLVSSVRSPVSVPPSERKYLNSCRRFDTHSLFPHFIVELLHLSEATDVYHEWIDACDAVNKVKPSTRGGGGAGGSRQRPVDGEEEDDYEERDRGGGRRRYADGSEEEED</sequence>
<dbReference type="InterPro" id="IPR038567">
    <property type="entry name" value="T_Elf1_sf"/>
</dbReference>
<evidence type="ECO:0000313" key="2">
    <source>
        <dbReference type="EMBL" id="RUS30057.1"/>
    </source>
</evidence>
<dbReference type="AlphaFoldDB" id="A0A433QJV0"/>
<proteinExistence type="predicted"/>
<feature type="region of interest" description="Disordered" evidence="1">
    <location>
        <begin position="119"/>
        <end position="164"/>
    </location>
</feature>
<organism evidence="2 3">
    <name type="scientific">Jimgerdemannia flammicorona</name>
    <dbReference type="NCBI Taxonomy" id="994334"/>
    <lineage>
        <taxon>Eukaryota</taxon>
        <taxon>Fungi</taxon>
        <taxon>Fungi incertae sedis</taxon>
        <taxon>Mucoromycota</taxon>
        <taxon>Mucoromycotina</taxon>
        <taxon>Endogonomycetes</taxon>
        <taxon>Endogonales</taxon>
        <taxon>Endogonaceae</taxon>
        <taxon>Jimgerdemannia</taxon>
    </lineage>
</organism>
<evidence type="ECO:0008006" key="4">
    <source>
        <dbReference type="Google" id="ProtNLM"/>
    </source>
</evidence>
<comment type="caution">
    <text evidence="2">The sequence shown here is derived from an EMBL/GenBank/DDBJ whole genome shotgun (WGS) entry which is preliminary data.</text>
</comment>
<keyword evidence="3" id="KW-1185">Reference proteome</keyword>
<dbReference type="Proteomes" id="UP000274822">
    <property type="component" value="Unassembled WGS sequence"/>
</dbReference>
<accession>A0A433QJV0</accession>
<protein>
    <recommendedName>
        <fullName evidence="4">Transcription elongation factor 1 homolog</fullName>
    </recommendedName>
</protein>
<reference evidence="2 3" key="1">
    <citation type="journal article" date="2018" name="New Phytol.">
        <title>Phylogenomics of Endogonaceae and evolution of mycorrhizas within Mucoromycota.</title>
        <authorList>
            <person name="Chang Y."/>
            <person name="Desiro A."/>
            <person name="Na H."/>
            <person name="Sandor L."/>
            <person name="Lipzen A."/>
            <person name="Clum A."/>
            <person name="Barry K."/>
            <person name="Grigoriev I.V."/>
            <person name="Martin F.M."/>
            <person name="Stajich J.E."/>
            <person name="Smith M.E."/>
            <person name="Bonito G."/>
            <person name="Spatafora J.W."/>
        </authorList>
    </citation>
    <scope>NUCLEOTIDE SEQUENCE [LARGE SCALE GENOMIC DNA]</scope>
    <source>
        <strain evidence="2 3">AD002</strain>
    </source>
</reference>
<dbReference type="Gene3D" id="2.20.25.190">
    <property type="match status" value="1"/>
</dbReference>
<dbReference type="EMBL" id="RBNJ01004337">
    <property type="protein sequence ID" value="RUS30057.1"/>
    <property type="molecule type" value="Genomic_DNA"/>
</dbReference>
<feature type="compositionally biased region" description="Basic and acidic residues" evidence="1">
    <location>
        <begin position="145"/>
        <end position="157"/>
    </location>
</feature>
<gene>
    <name evidence="2" type="ORF">BC938DRAFT_479903</name>
</gene>
<evidence type="ECO:0000313" key="3">
    <source>
        <dbReference type="Proteomes" id="UP000274822"/>
    </source>
</evidence>